<dbReference type="Proteomes" id="UP000694726">
    <property type="component" value="Unplaced"/>
</dbReference>
<evidence type="ECO:0000313" key="1">
    <source>
        <dbReference type="Ensembl" id="ENSSSCP00015002498.1"/>
    </source>
</evidence>
<accession>A0A8D0MGW2</accession>
<evidence type="ECO:0000313" key="2">
    <source>
        <dbReference type="Proteomes" id="UP000694726"/>
    </source>
</evidence>
<sequence length="102" mass="11538">KRWSLPNGGPERLTLIAQGQVWFPRLRAESELRNIWDQAEGFLTRPISYLEQCTAQASSAPSRPLPATHRLPISIPANKYQLLLPAPLPPRKCQGFIHWKTG</sequence>
<protein>
    <submittedName>
        <fullName evidence="1">Uncharacterized protein</fullName>
    </submittedName>
</protein>
<proteinExistence type="predicted"/>
<name>A0A8D0MGW2_PIG</name>
<dbReference type="Ensembl" id="ENSSSCT00015006124.1">
    <property type="protein sequence ID" value="ENSSSCP00015002498.1"/>
    <property type="gene ID" value="ENSSSCG00015004559.1"/>
</dbReference>
<organism evidence="1 2">
    <name type="scientific">Sus scrofa</name>
    <name type="common">Pig</name>
    <dbReference type="NCBI Taxonomy" id="9823"/>
    <lineage>
        <taxon>Eukaryota</taxon>
        <taxon>Metazoa</taxon>
        <taxon>Chordata</taxon>
        <taxon>Craniata</taxon>
        <taxon>Vertebrata</taxon>
        <taxon>Euteleostomi</taxon>
        <taxon>Mammalia</taxon>
        <taxon>Eutheria</taxon>
        <taxon>Laurasiatheria</taxon>
        <taxon>Artiodactyla</taxon>
        <taxon>Suina</taxon>
        <taxon>Suidae</taxon>
        <taxon>Sus</taxon>
    </lineage>
</organism>
<dbReference type="AlphaFoldDB" id="A0A8D0MGW2"/>
<reference evidence="1" key="1">
    <citation type="submission" date="2025-08" db="UniProtKB">
        <authorList>
            <consortium name="Ensembl"/>
        </authorList>
    </citation>
    <scope>IDENTIFICATION</scope>
</reference>